<keyword evidence="4" id="KW-0732">Signal</keyword>
<accession>A0A1G7DD35</accession>
<evidence type="ECO:0000256" key="1">
    <source>
        <dbReference type="ARBA" id="ARBA00004196"/>
    </source>
</evidence>
<dbReference type="Proteomes" id="UP000198546">
    <property type="component" value="Chromosome i"/>
</dbReference>
<reference evidence="5 6" key="1">
    <citation type="submission" date="2016-10" db="EMBL/GenBank/DDBJ databases">
        <authorList>
            <person name="de Groot N.N."/>
        </authorList>
    </citation>
    <scope>NUCLEOTIDE SEQUENCE [LARGE SCALE GENOMIC DNA]</scope>
    <source>
        <strain evidence="5 6">MON 2.2</strain>
    </source>
</reference>
<dbReference type="Pfam" id="PF13416">
    <property type="entry name" value="SBP_bac_8"/>
    <property type="match status" value="1"/>
</dbReference>
<keyword evidence="3" id="KW-0813">Transport</keyword>
<dbReference type="PANTHER" id="PTHR43649:SF31">
    <property type="entry name" value="SN-GLYCEROL-3-PHOSPHATE-BINDING PERIPLASMIC PROTEIN UGPB"/>
    <property type="match status" value="1"/>
</dbReference>
<organism evidence="5 6">
    <name type="scientific">Auraticoccus monumenti</name>
    <dbReference type="NCBI Taxonomy" id="675864"/>
    <lineage>
        <taxon>Bacteria</taxon>
        <taxon>Bacillati</taxon>
        <taxon>Actinomycetota</taxon>
        <taxon>Actinomycetes</taxon>
        <taxon>Propionibacteriales</taxon>
        <taxon>Propionibacteriaceae</taxon>
        <taxon>Auraticoccus</taxon>
    </lineage>
</organism>
<dbReference type="EMBL" id="LT629688">
    <property type="protein sequence ID" value="SDE49433.1"/>
    <property type="molecule type" value="Genomic_DNA"/>
</dbReference>
<dbReference type="Gene3D" id="3.40.190.10">
    <property type="entry name" value="Periplasmic binding protein-like II"/>
    <property type="match status" value="1"/>
</dbReference>
<comment type="similarity">
    <text evidence="2">Belongs to the bacterial solute-binding protein 1 family.</text>
</comment>
<dbReference type="PANTHER" id="PTHR43649">
    <property type="entry name" value="ARABINOSE-BINDING PROTEIN-RELATED"/>
    <property type="match status" value="1"/>
</dbReference>
<proteinExistence type="inferred from homology"/>
<evidence type="ECO:0000256" key="3">
    <source>
        <dbReference type="ARBA" id="ARBA00022448"/>
    </source>
</evidence>
<dbReference type="InterPro" id="IPR006059">
    <property type="entry name" value="SBP"/>
</dbReference>
<evidence type="ECO:0000256" key="4">
    <source>
        <dbReference type="ARBA" id="ARBA00022729"/>
    </source>
</evidence>
<evidence type="ECO:0000256" key="2">
    <source>
        <dbReference type="ARBA" id="ARBA00008520"/>
    </source>
</evidence>
<evidence type="ECO:0000313" key="6">
    <source>
        <dbReference type="Proteomes" id="UP000198546"/>
    </source>
</evidence>
<name>A0A1G7DD35_9ACTN</name>
<sequence>MDQRRAAVLRSRSATTPVADNEVAGPVWARCGNEGSVLTTTSISRRSVIIGGVTGLAAVTTSACSGGESAAPGGAAETGPLQFFLSGDANQGGGFAAMAARYQQETGVTVEIIDVANDDLKTRLRNAAQADSLPALARVGAVDPVWSGAVVDLAEIQTAHGVDPRLSAVEEDGTVLSLPTDLTAVGMYLNKTLWDEAGVEYPTGPQGSWTWDEFVAAAREVKDAGARFGLVIDASSHRLKSFLYEFGSTLFQPGPDGTFTTNEATRTALEYFYDLNDDEFMPRSVWLSQADGNALFKSGDVAAYYSGSWQIADFSENITDFEWVSVVAPSQPVRAVQYGNAASIVVFEGEQEEAATEFVNWLFTKENYQELATTSGFLPTVSGVDVDYGENSEAFDLYNAEIEASAPIVAEIKALELSWEVQGLATEGDPLRDEVVKYLNDQQTVDECIANVNALMTEAFSA</sequence>
<dbReference type="GO" id="GO:0030313">
    <property type="term" value="C:cell envelope"/>
    <property type="evidence" value="ECO:0007669"/>
    <property type="project" value="UniProtKB-SubCell"/>
</dbReference>
<keyword evidence="6" id="KW-1185">Reference proteome</keyword>
<gene>
    <name evidence="5" type="ORF">SAMN04489747_3562</name>
</gene>
<dbReference type="SUPFAM" id="SSF53850">
    <property type="entry name" value="Periplasmic binding protein-like II"/>
    <property type="match status" value="1"/>
</dbReference>
<dbReference type="STRING" id="675864.SAMN04489747_3562"/>
<evidence type="ECO:0000313" key="5">
    <source>
        <dbReference type="EMBL" id="SDE49433.1"/>
    </source>
</evidence>
<protein>
    <submittedName>
        <fullName evidence="5">Alpha-1,4-digalacturonate transport system substrate-binding protein</fullName>
    </submittedName>
</protein>
<dbReference type="AlphaFoldDB" id="A0A1G7DD35"/>
<comment type="subcellular location">
    <subcellularLocation>
        <location evidence="1">Cell envelope</location>
    </subcellularLocation>
</comment>
<dbReference type="InterPro" id="IPR050490">
    <property type="entry name" value="Bact_solute-bd_prot1"/>
</dbReference>